<dbReference type="InterPro" id="IPR037066">
    <property type="entry name" value="Plug_dom_sf"/>
</dbReference>
<reference evidence="1" key="1">
    <citation type="submission" date="2018-05" db="EMBL/GenBank/DDBJ databases">
        <authorList>
            <person name="Lanie J.A."/>
            <person name="Ng W.-L."/>
            <person name="Kazmierczak K.M."/>
            <person name="Andrzejewski T.M."/>
            <person name="Davidsen T.M."/>
            <person name="Wayne K.J."/>
            <person name="Tettelin H."/>
            <person name="Glass J.I."/>
            <person name="Rusch D."/>
            <person name="Podicherti R."/>
            <person name="Tsui H.-C.T."/>
            <person name="Winkler M.E."/>
        </authorList>
    </citation>
    <scope>NUCLEOTIDE SEQUENCE</scope>
</reference>
<protein>
    <recommendedName>
        <fullName evidence="2">TonB-dependent receptor plug domain-containing protein</fullName>
    </recommendedName>
</protein>
<dbReference type="Gene3D" id="2.60.40.1120">
    <property type="entry name" value="Carboxypeptidase-like, regulatory domain"/>
    <property type="match status" value="1"/>
</dbReference>
<dbReference type="Gene3D" id="2.170.130.10">
    <property type="entry name" value="TonB-dependent receptor, plug domain"/>
    <property type="match status" value="1"/>
</dbReference>
<evidence type="ECO:0000313" key="1">
    <source>
        <dbReference type="EMBL" id="SVB18409.1"/>
    </source>
</evidence>
<dbReference type="AlphaFoldDB" id="A0A382BXS9"/>
<dbReference type="InterPro" id="IPR013784">
    <property type="entry name" value="Carb-bd-like_fold"/>
</dbReference>
<dbReference type="Pfam" id="PF13715">
    <property type="entry name" value="CarbopepD_reg_2"/>
    <property type="match status" value="1"/>
</dbReference>
<name>A0A382BXS9_9ZZZZ</name>
<dbReference type="SUPFAM" id="SSF49452">
    <property type="entry name" value="Starch-binding domain-like"/>
    <property type="match status" value="1"/>
</dbReference>
<feature type="non-terminal residue" evidence="1">
    <location>
        <position position="196"/>
    </location>
</feature>
<dbReference type="GO" id="GO:0030246">
    <property type="term" value="F:carbohydrate binding"/>
    <property type="evidence" value="ECO:0007669"/>
    <property type="project" value="InterPro"/>
</dbReference>
<dbReference type="EMBL" id="UINC01031798">
    <property type="protein sequence ID" value="SVB18409.1"/>
    <property type="molecule type" value="Genomic_DNA"/>
</dbReference>
<gene>
    <name evidence="1" type="ORF">METZ01_LOCUS171263</name>
</gene>
<proteinExistence type="predicted"/>
<organism evidence="1">
    <name type="scientific">marine metagenome</name>
    <dbReference type="NCBI Taxonomy" id="408172"/>
    <lineage>
        <taxon>unclassified sequences</taxon>
        <taxon>metagenomes</taxon>
        <taxon>ecological metagenomes</taxon>
    </lineage>
</organism>
<accession>A0A382BXS9</accession>
<evidence type="ECO:0008006" key="2">
    <source>
        <dbReference type="Google" id="ProtNLM"/>
    </source>
</evidence>
<dbReference type="SUPFAM" id="SSF56935">
    <property type="entry name" value="Porins"/>
    <property type="match status" value="1"/>
</dbReference>
<sequence length="196" mass="21076">MILRIISKTAIGIFFCVHIINAQTTGKISGRILNNDNNAPLPGANIILLPDYTGNSADEDGYFNLINVSPGEYTVKVMVIGYETVIIENVVVSVNRTTSLDVKMNQTMIEGKEVVIYATKLSRKRDQTGTVKNISSDEIEILPVENLSAVVNMQAGVVAGHFRGGRSDEVSYLIDGVPVNDAFGGVATVSNLEGES</sequence>